<dbReference type="SUPFAM" id="SSF53474">
    <property type="entry name" value="alpha/beta-Hydrolases"/>
    <property type="match status" value="1"/>
</dbReference>
<sequence>MFNKSEYWIKQLNDTMGNAKDFIRDFRIYDIGSYALNQLTPREGYTLHENIAYGLKARHRLDLFKTHKPQLNQPLIIFVHGGAWTHGDKSSYRFVGEAFAREGYDVAVINYHLAPQYIFPSYVDDLTLALNFLSLHQQKLAIRTDNVVLMGHSAGAFNVMSAVYHPQQYELQCRAQIRAIIGVAGPYHFDYKGDPLCAEAFDQSVPFQQVMPYYFVASNSIKHYLLMAENDQIVGHNNTEDFDRVLKEKGNHSKMIVIPRTGHITVMGSVSSLFSRYFETKEQILVSIEEALKP</sequence>
<dbReference type="Proteomes" id="UP000325788">
    <property type="component" value="Unassembled WGS sequence"/>
</dbReference>
<evidence type="ECO:0000313" key="3">
    <source>
        <dbReference type="EMBL" id="KAB1859666.1"/>
    </source>
</evidence>
<evidence type="ECO:0000256" key="1">
    <source>
        <dbReference type="ARBA" id="ARBA00022801"/>
    </source>
</evidence>
<name>A0A5N4WSD8_9GAMM</name>
<accession>A0A5N4WSD8</accession>
<organism evidence="3 4">
    <name type="scientific">Acinetobacter tandoii</name>
    <dbReference type="NCBI Taxonomy" id="202954"/>
    <lineage>
        <taxon>Bacteria</taxon>
        <taxon>Pseudomonadati</taxon>
        <taxon>Pseudomonadota</taxon>
        <taxon>Gammaproteobacteria</taxon>
        <taxon>Moraxellales</taxon>
        <taxon>Moraxellaceae</taxon>
        <taxon>Acinetobacter</taxon>
    </lineage>
</organism>
<dbReference type="GO" id="GO:0016787">
    <property type="term" value="F:hydrolase activity"/>
    <property type="evidence" value="ECO:0007669"/>
    <property type="project" value="UniProtKB-KW"/>
</dbReference>
<keyword evidence="1 3" id="KW-0378">Hydrolase</keyword>
<dbReference type="AlphaFoldDB" id="A0A5N4WSD8"/>
<feature type="domain" description="BD-FAE-like" evidence="2">
    <location>
        <begin position="61"/>
        <end position="244"/>
    </location>
</feature>
<evidence type="ECO:0000313" key="4">
    <source>
        <dbReference type="Proteomes" id="UP000325788"/>
    </source>
</evidence>
<dbReference type="InterPro" id="IPR029058">
    <property type="entry name" value="AB_hydrolase_fold"/>
</dbReference>
<dbReference type="Pfam" id="PF20434">
    <property type="entry name" value="BD-FAE"/>
    <property type="match status" value="1"/>
</dbReference>
<proteinExistence type="predicted"/>
<dbReference type="PANTHER" id="PTHR48081:SF9">
    <property type="entry name" value="CARBOXYLESTERASE"/>
    <property type="match status" value="1"/>
</dbReference>
<dbReference type="InterPro" id="IPR050300">
    <property type="entry name" value="GDXG_lipolytic_enzyme"/>
</dbReference>
<comment type="caution">
    <text evidence="3">The sequence shown here is derived from an EMBL/GenBank/DDBJ whole genome shotgun (WGS) entry which is preliminary data.</text>
</comment>
<dbReference type="EMBL" id="VXLD01000001">
    <property type="protein sequence ID" value="KAB1859666.1"/>
    <property type="molecule type" value="Genomic_DNA"/>
</dbReference>
<dbReference type="InterPro" id="IPR049492">
    <property type="entry name" value="BD-FAE-like_dom"/>
</dbReference>
<gene>
    <name evidence="3" type="ORF">F4W09_00625</name>
</gene>
<reference evidence="3 4" key="1">
    <citation type="submission" date="2019-09" db="EMBL/GenBank/DDBJ databases">
        <title>Draft genome sequence of Acinetobacter tandoii W4-4-4 isolated from environmental water sample.</title>
        <authorList>
            <person name="Wee S.K."/>
            <person name="Yan B."/>
            <person name="Mustaffa S.B."/>
            <person name="Yap E.P.H."/>
        </authorList>
    </citation>
    <scope>NUCLEOTIDE SEQUENCE [LARGE SCALE GENOMIC DNA]</scope>
    <source>
        <strain evidence="3 4">W4-4-4</strain>
    </source>
</reference>
<dbReference type="Gene3D" id="3.40.50.1820">
    <property type="entry name" value="alpha/beta hydrolase"/>
    <property type="match status" value="1"/>
</dbReference>
<protein>
    <submittedName>
        <fullName evidence="3">Alpha/beta hydrolase</fullName>
    </submittedName>
</protein>
<dbReference type="RefSeq" id="WP_151503697.1">
    <property type="nucleotide sequence ID" value="NZ_VXLD01000001.1"/>
</dbReference>
<evidence type="ECO:0000259" key="2">
    <source>
        <dbReference type="Pfam" id="PF20434"/>
    </source>
</evidence>
<dbReference type="PANTHER" id="PTHR48081">
    <property type="entry name" value="AB HYDROLASE SUPERFAMILY PROTEIN C4A8.06C"/>
    <property type="match status" value="1"/>
</dbReference>